<dbReference type="RefSeq" id="WP_182803807.1">
    <property type="nucleotide sequence ID" value="NZ_CP060007.1"/>
</dbReference>
<feature type="domain" description="Aminoglycoside phosphotransferase" evidence="1">
    <location>
        <begin position="18"/>
        <end position="244"/>
    </location>
</feature>
<dbReference type="PANTHER" id="PTHR21064">
    <property type="entry name" value="AMINOGLYCOSIDE PHOSPHOTRANSFERASE DOMAIN-CONTAINING PROTEIN-RELATED"/>
    <property type="match status" value="1"/>
</dbReference>
<dbReference type="Gene3D" id="3.90.1200.10">
    <property type="match status" value="1"/>
</dbReference>
<evidence type="ECO:0000259" key="1">
    <source>
        <dbReference type="Pfam" id="PF01636"/>
    </source>
</evidence>
<gene>
    <name evidence="2" type="ORF">H4075_02415</name>
</gene>
<dbReference type="PANTHER" id="PTHR21064:SF5">
    <property type="entry name" value="SLR1880 PROTEIN"/>
    <property type="match status" value="1"/>
</dbReference>
<evidence type="ECO:0000313" key="3">
    <source>
        <dbReference type="Proteomes" id="UP000515344"/>
    </source>
</evidence>
<dbReference type="InterPro" id="IPR050249">
    <property type="entry name" value="Pseudomonas-type_ThrB"/>
</dbReference>
<organism evidence="2 3">
    <name type="scientific">Lacibacter sediminis</name>
    <dbReference type="NCBI Taxonomy" id="2760713"/>
    <lineage>
        <taxon>Bacteria</taxon>
        <taxon>Pseudomonadati</taxon>
        <taxon>Bacteroidota</taxon>
        <taxon>Chitinophagia</taxon>
        <taxon>Chitinophagales</taxon>
        <taxon>Chitinophagaceae</taxon>
        <taxon>Lacibacter</taxon>
    </lineage>
</organism>
<dbReference type="Pfam" id="PF01636">
    <property type="entry name" value="APH"/>
    <property type="match status" value="1"/>
</dbReference>
<evidence type="ECO:0000313" key="2">
    <source>
        <dbReference type="EMBL" id="QNA45071.1"/>
    </source>
</evidence>
<sequence>MSQSVLPVFGLTEKKVKLEAFGSGLINSTWKVTTTSDEYILQRLNHLVFSEPEDIAYNISLIATYLKQYYPDYSFAAPITAEDGASLVYLENEGFFRMFPFVKGSYAKEVVETATEAYEAAVQFGRFTHLLSGLDATKLKITIPSFHDLSLRYRQFMLALENGNAERIIEADALIKKVMDNRAIAEQYQQIKTNPDCKLRVTHHDTKISNVLFNKDGNGLCVIDLDTVMPGHFISDVGDMMRTYLSPVSEEESDFSKIEIRASIFEAIVQGYYSEMKADLTETEKQLFFYAGKFMIYMQAIRFLTDYLNDDVYYGARYEKHNFIRASNQLVLLEKLIAKENELVPLINRILSTNE</sequence>
<accession>A0A7G5XHW8</accession>
<protein>
    <submittedName>
        <fullName evidence="2">Phosphotransferase</fullName>
    </submittedName>
</protein>
<dbReference type="AlphaFoldDB" id="A0A7G5XHW8"/>
<reference evidence="3" key="1">
    <citation type="submission" date="2020-08" db="EMBL/GenBank/DDBJ databases">
        <title>Lacibacter sp. S13-6-6 genome sequencing.</title>
        <authorList>
            <person name="Jin L."/>
        </authorList>
    </citation>
    <scope>NUCLEOTIDE SEQUENCE [LARGE SCALE GENOMIC DNA]</scope>
    <source>
        <strain evidence="3">S13-6-6</strain>
    </source>
</reference>
<dbReference type="InterPro" id="IPR002575">
    <property type="entry name" value="Aminoglycoside_PTrfase"/>
</dbReference>
<dbReference type="EMBL" id="CP060007">
    <property type="protein sequence ID" value="QNA45071.1"/>
    <property type="molecule type" value="Genomic_DNA"/>
</dbReference>
<dbReference type="InterPro" id="IPR011009">
    <property type="entry name" value="Kinase-like_dom_sf"/>
</dbReference>
<keyword evidence="3" id="KW-1185">Reference proteome</keyword>
<proteinExistence type="predicted"/>
<dbReference type="Proteomes" id="UP000515344">
    <property type="component" value="Chromosome"/>
</dbReference>
<dbReference type="Gene3D" id="3.30.200.20">
    <property type="entry name" value="Phosphorylase Kinase, domain 1"/>
    <property type="match status" value="1"/>
</dbReference>
<dbReference type="KEGG" id="lacs:H4075_02415"/>
<name>A0A7G5XHW8_9BACT</name>
<dbReference type="SUPFAM" id="SSF56112">
    <property type="entry name" value="Protein kinase-like (PK-like)"/>
    <property type="match status" value="1"/>
</dbReference>